<dbReference type="InterPro" id="IPR009060">
    <property type="entry name" value="UBA-like_sf"/>
</dbReference>
<evidence type="ECO:0000256" key="2">
    <source>
        <dbReference type="ARBA" id="ARBA00016956"/>
    </source>
</evidence>
<evidence type="ECO:0000313" key="6">
    <source>
        <dbReference type="Proteomes" id="UP000231569"/>
    </source>
</evidence>
<dbReference type="PANTHER" id="PTHR11741:SF0">
    <property type="entry name" value="ELONGATION FACTOR TS, MITOCHONDRIAL"/>
    <property type="match status" value="1"/>
</dbReference>
<evidence type="ECO:0000256" key="1">
    <source>
        <dbReference type="ARBA" id="ARBA00005532"/>
    </source>
</evidence>
<evidence type="ECO:0000313" key="5">
    <source>
        <dbReference type="EMBL" id="PJE63388.1"/>
    </source>
</evidence>
<accession>A0A2M8KTX2</accession>
<reference evidence="6" key="1">
    <citation type="submission" date="2017-09" db="EMBL/GenBank/DDBJ databases">
        <title>Depth-based differentiation of microbial function through sediment-hosted aquifers and enrichment of novel symbionts in the deep terrestrial subsurface.</title>
        <authorList>
            <person name="Probst A.J."/>
            <person name="Ladd B."/>
            <person name="Jarett J.K."/>
            <person name="Geller-Mcgrath D.E."/>
            <person name="Sieber C.M.K."/>
            <person name="Emerson J.B."/>
            <person name="Anantharaman K."/>
            <person name="Thomas B.C."/>
            <person name="Malmstrom R."/>
            <person name="Stieglmeier M."/>
            <person name="Klingl A."/>
            <person name="Woyke T."/>
            <person name="Ryan C.M."/>
            <person name="Banfield J.F."/>
        </authorList>
    </citation>
    <scope>NUCLEOTIDE SEQUENCE [LARGE SCALE GENOMIC DNA]</scope>
</reference>
<evidence type="ECO:0000256" key="4">
    <source>
        <dbReference type="ARBA" id="ARBA00022917"/>
    </source>
</evidence>
<evidence type="ECO:0000256" key="3">
    <source>
        <dbReference type="ARBA" id="ARBA00022768"/>
    </source>
</evidence>
<dbReference type="HAMAP" id="MF_00050">
    <property type="entry name" value="EF_Ts"/>
    <property type="match status" value="1"/>
</dbReference>
<dbReference type="FunFam" id="1.10.8.10:FF:000001">
    <property type="entry name" value="Elongation factor Ts"/>
    <property type="match status" value="1"/>
</dbReference>
<dbReference type="InterPro" id="IPR036402">
    <property type="entry name" value="EF-Ts_dimer_sf"/>
</dbReference>
<keyword evidence="3 5" id="KW-0251">Elongation factor</keyword>
<dbReference type="PANTHER" id="PTHR11741">
    <property type="entry name" value="ELONGATION FACTOR TS"/>
    <property type="match status" value="1"/>
</dbReference>
<dbReference type="Gene3D" id="3.30.479.20">
    <property type="entry name" value="Elongation factor Ts, dimerisation domain"/>
    <property type="match status" value="1"/>
</dbReference>
<name>A0A2M8KTX2_9BACT</name>
<comment type="caution">
    <text evidence="5">The sequence shown here is derived from an EMBL/GenBank/DDBJ whole genome shotgun (WGS) entry which is preliminary data.</text>
</comment>
<dbReference type="InterPro" id="IPR001816">
    <property type="entry name" value="Transl_elong_EFTs/EF1B"/>
</dbReference>
<organism evidence="5 6">
    <name type="scientific">Candidatus Roizmanbacteria bacterium CG10_big_fil_rev_8_21_14_0_10_45_7</name>
    <dbReference type="NCBI Taxonomy" id="1974854"/>
    <lineage>
        <taxon>Bacteria</taxon>
        <taxon>Candidatus Roizmaniibacteriota</taxon>
    </lineage>
</organism>
<gene>
    <name evidence="5" type="primary">tsf</name>
    <name evidence="5" type="ORF">COU89_03590</name>
</gene>
<dbReference type="Proteomes" id="UP000231569">
    <property type="component" value="Unassembled WGS sequence"/>
</dbReference>
<dbReference type="SUPFAM" id="SSF46934">
    <property type="entry name" value="UBA-like"/>
    <property type="match status" value="1"/>
</dbReference>
<dbReference type="SUPFAM" id="SSF54713">
    <property type="entry name" value="Elongation factor Ts (EF-Ts), dimerisation domain"/>
    <property type="match status" value="1"/>
</dbReference>
<protein>
    <recommendedName>
        <fullName evidence="2">Elongation factor Ts</fullName>
    </recommendedName>
</protein>
<dbReference type="GO" id="GO:0003746">
    <property type="term" value="F:translation elongation factor activity"/>
    <property type="evidence" value="ECO:0007669"/>
    <property type="project" value="UniProtKB-KW"/>
</dbReference>
<dbReference type="EMBL" id="PFEE01000074">
    <property type="protein sequence ID" value="PJE63388.1"/>
    <property type="molecule type" value="Genomic_DNA"/>
</dbReference>
<comment type="similarity">
    <text evidence="1">Belongs to the EF-Ts family.</text>
</comment>
<dbReference type="Gene3D" id="1.10.8.10">
    <property type="entry name" value="DNA helicase RuvA subunit, C-terminal domain"/>
    <property type="match status" value="1"/>
</dbReference>
<dbReference type="AlphaFoldDB" id="A0A2M8KTX2"/>
<keyword evidence="4" id="KW-0648">Protein biosynthesis</keyword>
<feature type="non-terminal residue" evidence="5">
    <location>
        <position position="95"/>
    </location>
</feature>
<proteinExistence type="inferred from homology"/>
<sequence>MANLDLLKKLREESGVSIALCNKALTESKGNFEKAKQLLSALGVELAAKKSGNATGEGVVESYIHHNKRMGALIKLHCQTDFVAKNEEFRTLAKE</sequence>